<sequence length="79" mass="9202">MIIDFLAVDLLIESFKAARDKDFRKAIETGKYGNNYQELIKNMNLLLLNKKINVSFNNNKDETEKKELILALLSLHEFV</sequence>
<comment type="caution">
    <text evidence="1">The sequence shown here is derived from an EMBL/GenBank/DDBJ whole genome shotgun (WGS) entry which is preliminary data.</text>
</comment>
<proteinExistence type="predicted"/>
<name>A0ABV4WGM8_9CYAN</name>
<protein>
    <submittedName>
        <fullName evidence="1">Uncharacterized protein</fullName>
    </submittedName>
</protein>
<accession>A0ABV4WGM8</accession>
<evidence type="ECO:0000313" key="2">
    <source>
        <dbReference type="Proteomes" id="UP001576780"/>
    </source>
</evidence>
<dbReference type="Proteomes" id="UP001576780">
    <property type="component" value="Unassembled WGS sequence"/>
</dbReference>
<organism evidence="1 2">
    <name type="scientific">Floridaenema evergladense BLCC-F167</name>
    <dbReference type="NCBI Taxonomy" id="3153639"/>
    <lineage>
        <taxon>Bacteria</taxon>
        <taxon>Bacillati</taxon>
        <taxon>Cyanobacteriota</taxon>
        <taxon>Cyanophyceae</taxon>
        <taxon>Oscillatoriophycideae</taxon>
        <taxon>Aerosakkonematales</taxon>
        <taxon>Aerosakkonemataceae</taxon>
        <taxon>Floridanema</taxon>
        <taxon>Floridanema evergladense</taxon>
    </lineage>
</organism>
<reference evidence="1 2" key="1">
    <citation type="submission" date="2024-09" db="EMBL/GenBank/DDBJ databases">
        <title>Floridaenema gen nov. (Aerosakkonemataceae, Aerosakkonematales ord. nov., Cyanobacteria) from benthic tropical and subtropical fresh waters, with the description of four new species.</title>
        <authorList>
            <person name="Moretto J.A."/>
            <person name="Berthold D.E."/>
            <person name="Lefler F.W."/>
            <person name="Huang I.-S."/>
            <person name="Laughinghouse H. IV."/>
        </authorList>
    </citation>
    <scope>NUCLEOTIDE SEQUENCE [LARGE SCALE GENOMIC DNA]</scope>
    <source>
        <strain evidence="1 2">BLCC-F167</strain>
    </source>
</reference>
<gene>
    <name evidence="1" type="ORF">ACE1CA_05815</name>
</gene>
<evidence type="ECO:0000313" key="1">
    <source>
        <dbReference type="EMBL" id="MFB2834032.1"/>
    </source>
</evidence>
<dbReference type="EMBL" id="JBHFNT010000050">
    <property type="protein sequence ID" value="MFB2834032.1"/>
    <property type="molecule type" value="Genomic_DNA"/>
</dbReference>
<keyword evidence="2" id="KW-1185">Reference proteome</keyword>
<dbReference type="RefSeq" id="WP_413276478.1">
    <property type="nucleotide sequence ID" value="NZ_JBHFNT010000050.1"/>
</dbReference>